<dbReference type="CDD" id="cd01998">
    <property type="entry name" value="MnmA_TRMU-like"/>
    <property type="match status" value="1"/>
</dbReference>
<evidence type="ECO:0000313" key="13">
    <source>
        <dbReference type="Proteomes" id="UP000033869"/>
    </source>
</evidence>
<feature type="region of interest" description="Interaction with tRNA" evidence="9">
    <location>
        <begin position="298"/>
        <end position="299"/>
    </location>
</feature>
<reference evidence="12 13" key="1">
    <citation type="journal article" date="2015" name="Nature">
        <title>rRNA introns, odd ribosomes, and small enigmatic genomes across a large radiation of phyla.</title>
        <authorList>
            <person name="Brown C.T."/>
            <person name="Hug L.A."/>
            <person name="Thomas B.C."/>
            <person name="Sharon I."/>
            <person name="Castelle C.J."/>
            <person name="Singh A."/>
            <person name="Wilkins M.J."/>
            <person name="Williams K.H."/>
            <person name="Banfield J.F."/>
        </authorList>
    </citation>
    <scope>NUCLEOTIDE SEQUENCE [LARGE SCALE GENOMIC DNA]</scope>
</reference>
<comment type="subcellular location">
    <subcellularLocation>
        <location evidence="9">Cytoplasm</location>
    </subcellularLocation>
</comment>
<evidence type="ECO:0000256" key="6">
    <source>
        <dbReference type="ARBA" id="ARBA00022884"/>
    </source>
</evidence>
<dbReference type="GO" id="GO:0002143">
    <property type="term" value="P:tRNA wobble position uridine thiolation"/>
    <property type="evidence" value="ECO:0007669"/>
    <property type="project" value="TreeGrafter"/>
</dbReference>
<keyword evidence="7" id="KW-1015">Disulfide bond</keyword>
<evidence type="ECO:0000256" key="5">
    <source>
        <dbReference type="ARBA" id="ARBA00022840"/>
    </source>
</evidence>
<keyword evidence="9" id="KW-0963">Cytoplasm</keyword>
<dbReference type="HAMAP" id="MF_00144">
    <property type="entry name" value="tRNA_thiouridyl_MnmA"/>
    <property type="match status" value="1"/>
</dbReference>
<evidence type="ECO:0000259" key="10">
    <source>
        <dbReference type="Pfam" id="PF20258"/>
    </source>
</evidence>
<dbReference type="Gene3D" id="3.40.50.620">
    <property type="entry name" value="HUPs"/>
    <property type="match status" value="1"/>
</dbReference>
<evidence type="ECO:0000256" key="9">
    <source>
        <dbReference type="HAMAP-Rule" id="MF_00144"/>
    </source>
</evidence>
<feature type="binding site" evidence="9">
    <location>
        <position position="125"/>
    </location>
    <ligand>
        <name>ATP</name>
        <dbReference type="ChEBI" id="CHEBI:30616"/>
    </ligand>
</feature>
<evidence type="ECO:0000256" key="7">
    <source>
        <dbReference type="ARBA" id="ARBA00023157"/>
    </source>
</evidence>
<organism evidence="12 13">
    <name type="scientific">candidate division CPR2 bacterium GW2011_GWC1_41_48</name>
    <dbReference type="NCBI Taxonomy" id="1618344"/>
    <lineage>
        <taxon>Bacteria</taxon>
        <taxon>Bacteria division CPR2</taxon>
    </lineage>
</organism>
<dbReference type="NCBIfam" id="TIGR00420">
    <property type="entry name" value="trmU"/>
    <property type="match status" value="1"/>
</dbReference>
<keyword evidence="3 9" id="KW-0819">tRNA processing</keyword>
<dbReference type="InterPro" id="IPR046885">
    <property type="entry name" value="MnmA-like_C"/>
</dbReference>
<keyword evidence="6 9" id="KW-0694">RNA-binding</keyword>
<dbReference type="Gene3D" id="2.40.30.10">
    <property type="entry name" value="Translation factors"/>
    <property type="match status" value="1"/>
</dbReference>
<dbReference type="InterPro" id="IPR046884">
    <property type="entry name" value="MnmA-like_central"/>
</dbReference>
<dbReference type="PANTHER" id="PTHR11933">
    <property type="entry name" value="TRNA 5-METHYLAMINOMETHYL-2-THIOURIDYLATE -METHYLTRANSFERASE"/>
    <property type="match status" value="1"/>
</dbReference>
<evidence type="ECO:0000256" key="8">
    <source>
        <dbReference type="ARBA" id="ARBA00051542"/>
    </source>
</evidence>
<evidence type="ECO:0000256" key="1">
    <source>
        <dbReference type="ARBA" id="ARBA00022555"/>
    </source>
</evidence>
<dbReference type="EMBL" id="LCBL01000003">
    <property type="protein sequence ID" value="KKS09069.1"/>
    <property type="molecule type" value="Genomic_DNA"/>
</dbReference>
<feature type="region of interest" description="Interaction with tRNA" evidence="9">
    <location>
        <begin position="143"/>
        <end position="145"/>
    </location>
</feature>
<keyword evidence="4 9" id="KW-0547">Nucleotide-binding</keyword>
<evidence type="ECO:0000256" key="4">
    <source>
        <dbReference type="ARBA" id="ARBA00022741"/>
    </source>
</evidence>
<feature type="domain" description="tRNA-specific 2-thiouridylase MnmA-like C-terminal" evidence="10">
    <location>
        <begin position="274"/>
        <end position="346"/>
    </location>
</feature>
<feature type="binding site" evidence="9">
    <location>
        <begin position="7"/>
        <end position="14"/>
    </location>
    <ligand>
        <name>ATP</name>
        <dbReference type="ChEBI" id="CHEBI:30616"/>
    </ligand>
</feature>
<feature type="site" description="Interaction with tRNA" evidence="9">
    <location>
        <position position="126"/>
    </location>
</feature>
<dbReference type="Pfam" id="PF03054">
    <property type="entry name" value="tRNA_Me_trans"/>
    <property type="match status" value="1"/>
</dbReference>
<dbReference type="Gene3D" id="2.30.30.280">
    <property type="entry name" value="Adenine nucleotide alpha hydrolases-like domains"/>
    <property type="match status" value="1"/>
</dbReference>
<dbReference type="PANTHER" id="PTHR11933:SF5">
    <property type="entry name" value="MITOCHONDRIAL TRNA-SPECIFIC 2-THIOURIDYLASE 1"/>
    <property type="match status" value="1"/>
</dbReference>
<dbReference type="AlphaFoldDB" id="A0A0G0W7T3"/>
<feature type="site" description="Interaction with tRNA" evidence="9">
    <location>
        <position position="330"/>
    </location>
</feature>
<comment type="similarity">
    <text evidence="9">Belongs to the MnmA/TRMU family.</text>
</comment>
<proteinExistence type="inferred from homology"/>
<dbReference type="PATRIC" id="fig|1618344.3.peg.783"/>
<dbReference type="Pfam" id="PF20259">
    <property type="entry name" value="tRNA_Me_trans_M"/>
    <property type="match status" value="1"/>
</dbReference>
<dbReference type="GO" id="GO:0103016">
    <property type="term" value="F:tRNA-uridine 2-sulfurtransferase activity"/>
    <property type="evidence" value="ECO:0007669"/>
    <property type="project" value="UniProtKB-EC"/>
</dbReference>
<gene>
    <name evidence="9" type="primary">mnmA</name>
    <name evidence="12" type="ORF">UU65_C0003G0124</name>
</gene>
<evidence type="ECO:0000256" key="3">
    <source>
        <dbReference type="ARBA" id="ARBA00022694"/>
    </source>
</evidence>
<dbReference type="Proteomes" id="UP000033869">
    <property type="component" value="Unassembled WGS sequence"/>
</dbReference>
<keyword evidence="2 9" id="KW-0808">Transferase</keyword>
<dbReference type="InterPro" id="IPR023382">
    <property type="entry name" value="MnmA-like_central_sf"/>
</dbReference>
<evidence type="ECO:0000256" key="2">
    <source>
        <dbReference type="ARBA" id="ARBA00022679"/>
    </source>
</evidence>
<comment type="caution">
    <text evidence="9">Lacks conserved residue(s) required for the propagation of feature annotation.</text>
</comment>
<dbReference type="SUPFAM" id="SSF52402">
    <property type="entry name" value="Adenine nucleotide alpha hydrolases-like"/>
    <property type="match status" value="1"/>
</dbReference>
<comment type="caution">
    <text evidence="12">The sequence shown here is derived from an EMBL/GenBank/DDBJ whole genome shotgun (WGS) entry which is preliminary data.</text>
</comment>
<dbReference type="NCBIfam" id="NF001138">
    <property type="entry name" value="PRK00143.1"/>
    <property type="match status" value="1"/>
</dbReference>
<accession>A0A0G0W7T3</accession>
<dbReference type="GO" id="GO:0005524">
    <property type="term" value="F:ATP binding"/>
    <property type="evidence" value="ECO:0007669"/>
    <property type="project" value="UniProtKB-KW"/>
</dbReference>
<dbReference type="GO" id="GO:0005737">
    <property type="term" value="C:cytoplasm"/>
    <property type="evidence" value="ECO:0007669"/>
    <property type="project" value="UniProtKB-SubCell"/>
</dbReference>
<evidence type="ECO:0000259" key="11">
    <source>
        <dbReference type="Pfam" id="PF20259"/>
    </source>
</evidence>
<feature type="active site" description="Cysteine persulfide intermediate" evidence="9">
    <location>
        <position position="193"/>
    </location>
</feature>
<feature type="active site" description="Nucleophile" evidence="9">
    <location>
        <position position="101"/>
    </location>
</feature>
<keyword evidence="5 9" id="KW-0067">ATP-binding</keyword>
<dbReference type="FunFam" id="3.40.50.620:FF:000115">
    <property type="entry name" value="tRNA-specific 2-thiouridylase MnmA"/>
    <property type="match status" value="1"/>
</dbReference>
<keyword evidence="1 9" id="KW-0820">tRNA-binding</keyword>
<comment type="function">
    <text evidence="9">Catalyzes the 2-thiolation of uridine at the wobble position (U34) of tRNA, leading to the formation of s(2)U34.</text>
</comment>
<dbReference type="Pfam" id="PF20258">
    <property type="entry name" value="tRNA_Me_trans_C"/>
    <property type="match status" value="1"/>
</dbReference>
<dbReference type="FunFam" id="2.30.30.280:FF:000001">
    <property type="entry name" value="tRNA-specific 2-thiouridylase MnmA"/>
    <property type="match status" value="1"/>
</dbReference>
<name>A0A0G0W7T3_UNCC2</name>
<feature type="domain" description="tRNA-specific 2-thiouridylase MnmA-like central" evidence="11">
    <location>
        <begin position="203"/>
        <end position="267"/>
    </location>
</feature>
<comment type="catalytic activity">
    <reaction evidence="8 9">
        <text>S-sulfanyl-L-cysteinyl-[protein] + uridine(34) in tRNA + AH2 + ATP = 2-thiouridine(34) in tRNA + L-cysteinyl-[protein] + A + AMP + diphosphate + H(+)</text>
        <dbReference type="Rhea" id="RHEA:47032"/>
        <dbReference type="Rhea" id="RHEA-COMP:10131"/>
        <dbReference type="Rhea" id="RHEA-COMP:11726"/>
        <dbReference type="Rhea" id="RHEA-COMP:11727"/>
        <dbReference type="Rhea" id="RHEA-COMP:11728"/>
        <dbReference type="ChEBI" id="CHEBI:13193"/>
        <dbReference type="ChEBI" id="CHEBI:15378"/>
        <dbReference type="ChEBI" id="CHEBI:17499"/>
        <dbReference type="ChEBI" id="CHEBI:29950"/>
        <dbReference type="ChEBI" id="CHEBI:30616"/>
        <dbReference type="ChEBI" id="CHEBI:33019"/>
        <dbReference type="ChEBI" id="CHEBI:61963"/>
        <dbReference type="ChEBI" id="CHEBI:65315"/>
        <dbReference type="ChEBI" id="CHEBI:87170"/>
        <dbReference type="ChEBI" id="CHEBI:456215"/>
        <dbReference type="EC" id="2.8.1.13"/>
    </reaction>
</comment>
<dbReference type="EC" id="2.8.1.13" evidence="9"/>
<dbReference type="InterPro" id="IPR014729">
    <property type="entry name" value="Rossmann-like_a/b/a_fold"/>
</dbReference>
<protein>
    <recommendedName>
        <fullName evidence="9">tRNA-specific 2-thiouridylase MnmA</fullName>
        <ecNumber evidence="9">2.8.1.13</ecNumber>
    </recommendedName>
</protein>
<evidence type="ECO:0000313" key="12">
    <source>
        <dbReference type="EMBL" id="KKS09069.1"/>
    </source>
</evidence>
<dbReference type="InterPro" id="IPR004506">
    <property type="entry name" value="MnmA-like"/>
</dbReference>
<feature type="binding site" evidence="9">
    <location>
        <position position="33"/>
    </location>
    <ligand>
        <name>ATP</name>
        <dbReference type="ChEBI" id="CHEBI:30616"/>
    </ligand>
</feature>
<dbReference type="GO" id="GO:0000049">
    <property type="term" value="F:tRNA binding"/>
    <property type="evidence" value="ECO:0007669"/>
    <property type="project" value="UniProtKB-KW"/>
</dbReference>
<sequence length="347" mass="38949">MPRVLVAMSGGVDSSVAALSLKEKGFDVIGITMRLFCYSGTETSPKSCCSTEAINDAKAVAEKLGIPHYVVDLEKEFEKEVIGDFVKEYLEGKTPNPCVRCNQVIKFGYLMDKAKEYDAEFLATGHYARIINNELYKGVDNSKDQSYFLYGIKKDYLSKILFPVGELEKIEVRRLAEERGLVTAKKPESQEICFIPDNNYPAFLKNRLDKMEVKSGAILDKLGKVVGEHKGLPFYTIGQRRGIDVPGTEVWYVISIDVKNNSLVIGKEEDLESREVKAVHLNWLADVGQAFKANAKIRYNMMEKSGKGELEDKKVRFIFEEPVRAVTPGQSIVFYDKDRVLGGGIIE</sequence>